<reference evidence="2" key="1">
    <citation type="submission" date="2017-08" db="EMBL/GenBank/DDBJ databases">
        <authorList>
            <person name="Polle J.E."/>
            <person name="Barry K."/>
            <person name="Cushman J."/>
            <person name="Schmutz J."/>
            <person name="Tran D."/>
            <person name="Hathwaick L.T."/>
            <person name="Yim W.C."/>
            <person name="Jenkins J."/>
            <person name="Mckie-Krisberg Z.M."/>
            <person name="Prochnik S."/>
            <person name="Lindquist E."/>
            <person name="Dockter R.B."/>
            <person name="Adam C."/>
            <person name="Molina H."/>
            <person name="Bunkerborg J."/>
            <person name="Jin E."/>
            <person name="Buchheim M."/>
            <person name="Magnuson J."/>
        </authorList>
    </citation>
    <scope>NUCLEOTIDE SEQUENCE</scope>
    <source>
        <strain evidence="2">CCAP 19/18</strain>
    </source>
</reference>
<comment type="caution">
    <text evidence="2">The sequence shown here is derived from an EMBL/GenBank/DDBJ whole genome shotgun (WGS) entry which is preliminary data.</text>
</comment>
<evidence type="ECO:0000313" key="2">
    <source>
        <dbReference type="EMBL" id="KAF5830664.1"/>
    </source>
</evidence>
<name>A0ABQ7G7U4_DUNSA</name>
<gene>
    <name evidence="2" type="ORF">DUNSADRAFT_14202</name>
</gene>
<protein>
    <recommendedName>
        <fullName evidence="4">Encoded protein</fullName>
    </recommendedName>
</protein>
<dbReference type="Proteomes" id="UP000815325">
    <property type="component" value="Unassembled WGS sequence"/>
</dbReference>
<feature type="compositionally biased region" description="Polar residues" evidence="1">
    <location>
        <begin position="132"/>
        <end position="164"/>
    </location>
</feature>
<evidence type="ECO:0008006" key="4">
    <source>
        <dbReference type="Google" id="ProtNLM"/>
    </source>
</evidence>
<sequence>MGLQWEGEQEHAGCIRGLMERPSSCAAAASAGALLLESVACKPWLWRSVDSKSWAEWERQALLSRVNTLTACTRLQFNSRAADMFSFLCTLNRQSKNGSVSDRRGAGAAVGPQGTGNTPSQPLNLPHRDPSHQVQPRQAQATSQNVSSAPMTSQQSHPATSTGHQADGTPGASDVSGSTGGCDERSDDEMIHMSALTRDMGSLLGAACRLLRATQLLLSTASG</sequence>
<proteinExistence type="predicted"/>
<organism evidence="2 3">
    <name type="scientific">Dunaliella salina</name>
    <name type="common">Green alga</name>
    <name type="synonym">Protococcus salinus</name>
    <dbReference type="NCBI Taxonomy" id="3046"/>
    <lineage>
        <taxon>Eukaryota</taxon>
        <taxon>Viridiplantae</taxon>
        <taxon>Chlorophyta</taxon>
        <taxon>core chlorophytes</taxon>
        <taxon>Chlorophyceae</taxon>
        <taxon>CS clade</taxon>
        <taxon>Chlamydomonadales</taxon>
        <taxon>Dunaliellaceae</taxon>
        <taxon>Dunaliella</taxon>
    </lineage>
</organism>
<feature type="region of interest" description="Disordered" evidence="1">
    <location>
        <begin position="96"/>
        <end position="186"/>
    </location>
</feature>
<evidence type="ECO:0000313" key="3">
    <source>
        <dbReference type="Proteomes" id="UP000815325"/>
    </source>
</evidence>
<dbReference type="EMBL" id="MU070018">
    <property type="protein sequence ID" value="KAF5830664.1"/>
    <property type="molecule type" value="Genomic_DNA"/>
</dbReference>
<evidence type="ECO:0000256" key="1">
    <source>
        <dbReference type="SAM" id="MobiDB-lite"/>
    </source>
</evidence>
<keyword evidence="3" id="KW-1185">Reference proteome</keyword>
<accession>A0ABQ7G7U4</accession>